<dbReference type="EMBL" id="JAAIUW010000001">
    <property type="protein sequence ID" value="KAF7845187.1"/>
    <property type="molecule type" value="Genomic_DNA"/>
</dbReference>
<comment type="caution">
    <text evidence="1">The sequence shown here is derived from an EMBL/GenBank/DDBJ whole genome shotgun (WGS) entry which is preliminary data.</text>
</comment>
<gene>
    <name evidence="1" type="ORF">G2W53_002092</name>
</gene>
<evidence type="ECO:0000313" key="1">
    <source>
        <dbReference type="EMBL" id="KAF7845187.1"/>
    </source>
</evidence>
<protein>
    <submittedName>
        <fullName evidence="1">Uncharacterized protein</fullName>
    </submittedName>
</protein>
<dbReference type="Proteomes" id="UP000634136">
    <property type="component" value="Unassembled WGS sequence"/>
</dbReference>
<proteinExistence type="predicted"/>
<dbReference type="AlphaFoldDB" id="A0A834XHI5"/>
<organism evidence="1 2">
    <name type="scientific">Senna tora</name>
    <dbReference type="NCBI Taxonomy" id="362788"/>
    <lineage>
        <taxon>Eukaryota</taxon>
        <taxon>Viridiplantae</taxon>
        <taxon>Streptophyta</taxon>
        <taxon>Embryophyta</taxon>
        <taxon>Tracheophyta</taxon>
        <taxon>Spermatophyta</taxon>
        <taxon>Magnoliopsida</taxon>
        <taxon>eudicotyledons</taxon>
        <taxon>Gunneridae</taxon>
        <taxon>Pentapetalae</taxon>
        <taxon>rosids</taxon>
        <taxon>fabids</taxon>
        <taxon>Fabales</taxon>
        <taxon>Fabaceae</taxon>
        <taxon>Caesalpinioideae</taxon>
        <taxon>Cassia clade</taxon>
        <taxon>Senna</taxon>
    </lineage>
</organism>
<accession>A0A834XHI5</accession>
<keyword evidence="2" id="KW-1185">Reference proteome</keyword>
<name>A0A834XHI5_9FABA</name>
<evidence type="ECO:0000313" key="2">
    <source>
        <dbReference type="Proteomes" id="UP000634136"/>
    </source>
</evidence>
<reference evidence="1" key="1">
    <citation type="submission" date="2020-09" db="EMBL/GenBank/DDBJ databases">
        <title>Genome-Enabled Discovery of Anthraquinone Biosynthesis in Senna tora.</title>
        <authorList>
            <person name="Kang S.-H."/>
            <person name="Pandey R.P."/>
            <person name="Lee C.-M."/>
            <person name="Sim J.-S."/>
            <person name="Jeong J.-T."/>
            <person name="Choi B.-S."/>
            <person name="Jung M."/>
            <person name="Ginzburg D."/>
            <person name="Zhao K."/>
            <person name="Won S.Y."/>
            <person name="Oh T.-J."/>
            <person name="Yu Y."/>
            <person name="Kim N.-H."/>
            <person name="Lee O.R."/>
            <person name="Lee T.-H."/>
            <person name="Bashyal P."/>
            <person name="Kim T.-S."/>
            <person name="Lee W.-H."/>
            <person name="Kawkins C."/>
            <person name="Kim C.-K."/>
            <person name="Kim J.S."/>
            <person name="Ahn B.O."/>
            <person name="Rhee S.Y."/>
            <person name="Sohng J.K."/>
        </authorList>
    </citation>
    <scope>NUCLEOTIDE SEQUENCE</scope>
    <source>
        <tissue evidence="1">Leaf</tissue>
    </source>
</reference>
<sequence>MDLDMNCSALLNLDKTSATYAVKSSRSDDVPSSSTNFTLSMCGKPAVSSDPRFGAMPLSVSSSAKVSNLISGKPSETSEPIKLYLDMSSGKLTIMDAHNTNFWYDEWSPFGILRCIIHGPLNLEEEILTVADLRLPNHNGIIGSGTNYPLCFLGMLPRHLLSTFESWSITHTFREANGCADLLANHARQIRCNHTVFTFH</sequence>